<gene>
    <name evidence="16" type="ORF">SAMN02745729_104120</name>
</gene>
<feature type="domain" description="T-SNARE coiled-coil homology" evidence="14">
    <location>
        <begin position="476"/>
        <end position="530"/>
    </location>
</feature>
<dbReference type="AlphaFoldDB" id="A0A1H4BZ68"/>
<comment type="subcellular location">
    <subcellularLocation>
        <location evidence="1">Cell inner membrane</location>
        <topology evidence="1">Multi-pass membrane protein</topology>
    </subcellularLocation>
</comment>
<evidence type="ECO:0000259" key="15">
    <source>
        <dbReference type="PROSITE" id="PS50885"/>
    </source>
</evidence>
<accession>A0A1H4BZ68</accession>
<evidence type="ECO:0000256" key="2">
    <source>
        <dbReference type="ARBA" id="ARBA00022475"/>
    </source>
</evidence>
<dbReference type="PANTHER" id="PTHR32089">
    <property type="entry name" value="METHYL-ACCEPTING CHEMOTAXIS PROTEIN MCPB"/>
    <property type="match status" value="1"/>
</dbReference>
<dbReference type="RefSeq" id="WP_091824860.1">
    <property type="nucleotide sequence ID" value="NZ_FNRJ01000004.1"/>
</dbReference>
<dbReference type="CDD" id="cd11386">
    <property type="entry name" value="MCP_signal"/>
    <property type="match status" value="1"/>
</dbReference>
<dbReference type="InterPro" id="IPR000727">
    <property type="entry name" value="T_SNARE_dom"/>
</dbReference>
<feature type="transmembrane region" description="Helical" evidence="12">
    <location>
        <begin position="200"/>
        <end position="220"/>
    </location>
</feature>
<dbReference type="InterPro" id="IPR003660">
    <property type="entry name" value="HAMP_dom"/>
</dbReference>
<evidence type="ECO:0000256" key="12">
    <source>
        <dbReference type="SAM" id="Phobius"/>
    </source>
</evidence>
<keyword evidence="17" id="KW-1185">Reference proteome</keyword>
<evidence type="ECO:0000256" key="11">
    <source>
        <dbReference type="PROSITE-ProRule" id="PRU00284"/>
    </source>
</evidence>
<sequence length="553" mass="59957">MHISLFGSIKNLLRMLVALFLLVVVALTGFAMYGLKYEAFQFDDNFDRRMVPLYQVERIGGLMGDIRAQLLLSIQHQPGTEFVKAHNHPTSLHTNLVRDYEQQVRTLWQAFMSVHHGEEAAQLARAFEQEFEKFFEKGVSPTLDLIEKGNYVGANWQILQQVNPLFAAADKARADLSDRKLKGAQEARAEMSATAGLLNIQLLSVGVIGLLLAFGFALFVTRRINRGMDNLGSIADNMAAGDFRDQTLPFASNEDEVGRITQRFIQTRNSLAQLSREIGQVGESLSEQAERGAAMAEQSRSGIQAQKAETDLVATAMYEMNATVHDVAKSAATAAESATAADESAHHGQSVVTDSVDGMNHLASEVESAAQVIAELAEDAQAIGKVVDVIREIAEQTNLLALNAAIEAARAGEQGRGFAVVADEVRSLAGRTQTSTTEIHDMISHLQAAAVKAAKVMQQGQQQASDGVEKAARANEALEAIIQQIMRMNDMNTQIASAAEEQSSVADEMNQNLTRINMAADETSTAADSVAATSQEIAALAMQLKKAVSKFRH</sequence>
<dbReference type="Pfam" id="PF00015">
    <property type="entry name" value="MCPsignal"/>
    <property type="match status" value="1"/>
</dbReference>
<evidence type="ECO:0000259" key="13">
    <source>
        <dbReference type="PROSITE" id="PS50111"/>
    </source>
</evidence>
<evidence type="ECO:0000256" key="1">
    <source>
        <dbReference type="ARBA" id="ARBA00004429"/>
    </source>
</evidence>
<feature type="domain" description="Methyl-accepting transducer" evidence="13">
    <location>
        <begin position="281"/>
        <end position="517"/>
    </location>
</feature>
<keyword evidence="7 12" id="KW-1133">Transmembrane helix</keyword>
<dbReference type="PROSITE" id="PS50885">
    <property type="entry name" value="HAMP"/>
    <property type="match status" value="1"/>
</dbReference>
<feature type="transmembrane region" description="Helical" evidence="12">
    <location>
        <begin position="12"/>
        <end position="35"/>
    </location>
</feature>
<proteinExistence type="inferred from homology"/>
<dbReference type="GO" id="GO:0005886">
    <property type="term" value="C:plasma membrane"/>
    <property type="evidence" value="ECO:0007669"/>
    <property type="project" value="UniProtKB-SubCell"/>
</dbReference>
<keyword evidence="6 12" id="KW-0812">Transmembrane</keyword>
<keyword evidence="3" id="KW-0488">Methylation</keyword>
<dbReference type="PROSITE" id="PS50111">
    <property type="entry name" value="CHEMOTAXIS_TRANSDUC_2"/>
    <property type="match status" value="1"/>
</dbReference>
<name>A0A1H4BZ68_9GAMM</name>
<dbReference type="SUPFAM" id="SSF58104">
    <property type="entry name" value="Methyl-accepting chemotaxis protein (MCP) signaling domain"/>
    <property type="match status" value="1"/>
</dbReference>
<dbReference type="Proteomes" id="UP000242469">
    <property type="component" value="Unassembled WGS sequence"/>
</dbReference>
<protein>
    <submittedName>
        <fullName evidence="16">Methyl-accepting chemotaxis protein</fullName>
    </submittedName>
</protein>
<evidence type="ECO:0000256" key="8">
    <source>
        <dbReference type="ARBA" id="ARBA00023136"/>
    </source>
</evidence>
<evidence type="ECO:0000313" key="16">
    <source>
        <dbReference type="EMBL" id="SEA53357.1"/>
    </source>
</evidence>
<dbReference type="EMBL" id="FNRJ01000004">
    <property type="protein sequence ID" value="SEA53357.1"/>
    <property type="molecule type" value="Genomic_DNA"/>
</dbReference>
<dbReference type="GO" id="GO:0007165">
    <property type="term" value="P:signal transduction"/>
    <property type="evidence" value="ECO:0007669"/>
    <property type="project" value="UniProtKB-KW"/>
</dbReference>
<evidence type="ECO:0000313" key="17">
    <source>
        <dbReference type="Proteomes" id="UP000242469"/>
    </source>
</evidence>
<organism evidence="16 17">
    <name type="scientific">Marinobacterium iners DSM 11526</name>
    <dbReference type="NCBI Taxonomy" id="1122198"/>
    <lineage>
        <taxon>Bacteria</taxon>
        <taxon>Pseudomonadati</taxon>
        <taxon>Pseudomonadota</taxon>
        <taxon>Gammaproteobacteria</taxon>
        <taxon>Oceanospirillales</taxon>
        <taxon>Oceanospirillaceae</taxon>
        <taxon>Marinobacterium</taxon>
    </lineage>
</organism>
<evidence type="ECO:0000256" key="5">
    <source>
        <dbReference type="ARBA" id="ARBA00022519"/>
    </source>
</evidence>
<comment type="similarity">
    <text evidence="10">Belongs to the methyl-accepting chemotaxis (MCP) protein family.</text>
</comment>
<dbReference type="InterPro" id="IPR004089">
    <property type="entry name" value="MCPsignal_dom"/>
</dbReference>
<keyword evidence="5" id="KW-0997">Cell inner membrane</keyword>
<dbReference type="InterPro" id="IPR003122">
    <property type="entry name" value="Tar_rcpt_lig-bd"/>
</dbReference>
<evidence type="ECO:0000256" key="10">
    <source>
        <dbReference type="ARBA" id="ARBA00029447"/>
    </source>
</evidence>
<dbReference type="OrthoDB" id="9760371at2"/>
<dbReference type="STRING" id="1122198.SAMN02745729_104120"/>
<evidence type="ECO:0000256" key="9">
    <source>
        <dbReference type="ARBA" id="ARBA00023224"/>
    </source>
</evidence>
<keyword evidence="8 12" id="KW-0472">Membrane</keyword>
<keyword evidence="4" id="KW-0145">Chemotaxis</keyword>
<feature type="domain" description="HAMP" evidence="15">
    <location>
        <begin position="222"/>
        <end position="276"/>
    </location>
</feature>
<keyword evidence="2" id="KW-1003">Cell membrane</keyword>
<evidence type="ECO:0000256" key="4">
    <source>
        <dbReference type="ARBA" id="ARBA00022500"/>
    </source>
</evidence>
<keyword evidence="9 11" id="KW-0807">Transducer</keyword>
<dbReference type="FunFam" id="1.10.287.950:FF:000001">
    <property type="entry name" value="Methyl-accepting chemotaxis sensory transducer"/>
    <property type="match status" value="1"/>
</dbReference>
<evidence type="ECO:0000256" key="7">
    <source>
        <dbReference type="ARBA" id="ARBA00022989"/>
    </source>
</evidence>
<reference evidence="17" key="1">
    <citation type="submission" date="2016-10" db="EMBL/GenBank/DDBJ databases">
        <authorList>
            <person name="Varghese N."/>
            <person name="Submissions S."/>
        </authorList>
    </citation>
    <scope>NUCLEOTIDE SEQUENCE [LARGE SCALE GENOMIC DNA]</scope>
    <source>
        <strain evidence="17">DSM 11526</strain>
    </source>
</reference>
<dbReference type="Pfam" id="PF02203">
    <property type="entry name" value="TarH"/>
    <property type="match status" value="1"/>
</dbReference>
<evidence type="ECO:0000259" key="14">
    <source>
        <dbReference type="PROSITE" id="PS50192"/>
    </source>
</evidence>
<dbReference type="Pfam" id="PF00672">
    <property type="entry name" value="HAMP"/>
    <property type="match status" value="1"/>
</dbReference>
<dbReference type="PANTHER" id="PTHR32089:SF112">
    <property type="entry name" value="LYSOZYME-LIKE PROTEIN-RELATED"/>
    <property type="match status" value="1"/>
</dbReference>
<dbReference type="SMART" id="SM00283">
    <property type="entry name" value="MA"/>
    <property type="match status" value="1"/>
</dbReference>
<dbReference type="PROSITE" id="PS50192">
    <property type="entry name" value="T_SNARE"/>
    <property type="match status" value="1"/>
</dbReference>
<dbReference type="GO" id="GO:0006935">
    <property type="term" value="P:chemotaxis"/>
    <property type="evidence" value="ECO:0007669"/>
    <property type="project" value="UniProtKB-KW"/>
</dbReference>
<evidence type="ECO:0000256" key="3">
    <source>
        <dbReference type="ARBA" id="ARBA00022481"/>
    </source>
</evidence>
<dbReference type="Gene3D" id="1.10.287.950">
    <property type="entry name" value="Methyl-accepting chemotaxis protein"/>
    <property type="match status" value="1"/>
</dbReference>
<evidence type="ECO:0000256" key="6">
    <source>
        <dbReference type="ARBA" id="ARBA00022692"/>
    </source>
</evidence>